<accession>A0ABN7AHA5</accession>
<dbReference type="EMBL" id="AP028911">
    <property type="protein sequence ID" value="BES91647.1"/>
    <property type="molecule type" value="Genomic_DNA"/>
</dbReference>
<keyword evidence="2" id="KW-1185">Reference proteome</keyword>
<organism evidence="1 2">
    <name type="scientific">Nesidiocoris tenuis</name>
    <dbReference type="NCBI Taxonomy" id="355587"/>
    <lineage>
        <taxon>Eukaryota</taxon>
        <taxon>Metazoa</taxon>
        <taxon>Ecdysozoa</taxon>
        <taxon>Arthropoda</taxon>
        <taxon>Hexapoda</taxon>
        <taxon>Insecta</taxon>
        <taxon>Pterygota</taxon>
        <taxon>Neoptera</taxon>
        <taxon>Paraneoptera</taxon>
        <taxon>Hemiptera</taxon>
        <taxon>Heteroptera</taxon>
        <taxon>Panheteroptera</taxon>
        <taxon>Cimicomorpha</taxon>
        <taxon>Miridae</taxon>
        <taxon>Dicyphina</taxon>
        <taxon>Nesidiocoris</taxon>
    </lineage>
</organism>
<sequence>MIVSSMSEIEREMGQILVLIETIGKRGVRILLTPVVAKGMNILYAMRDDVGKQPIRFRQNGETIYTARAPDALHYLVNDAQQLTKPYVLKSTKYAEIC</sequence>
<name>A0ABN7AHA5_9HEMI</name>
<reference evidence="1 2" key="1">
    <citation type="submission" date="2023-09" db="EMBL/GenBank/DDBJ databases">
        <title>Nesidiocoris tenuis whole genome shotgun sequence.</title>
        <authorList>
            <person name="Shibata T."/>
            <person name="Shimoda M."/>
            <person name="Kobayashi T."/>
            <person name="Uehara T."/>
        </authorList>
    </citation>
    <scope>NUCLEOTIDE SEQUENCE [LARGE SCALE GENOMIC DNA]</scope>
    <source>
        <strain evidence="1 2">Japan</strain>
    </source>
</reference>
<proteinExistence type="predicted"/>
<evidence type="ECO:0000313" key="2">
    <source>
        <dbReference type="Proteomes" id="UP001307889"/>
    </source>
</evidence>
<evidence type="ECO:0000313" key="1">
    <source>
        <dbReference type="EMBL" id="BES91647.1"/>
    </source>
</evidence>
<protein>
    <submittedName>
        <fullName evidence="1">Uncharacterized protein</fullName>
    </submittedName>
</protein>
<gene>
    <name evidence="1" type="ORF">NTJ_04455</name>
</gene>
<dbReference type="Proteomes" id="UP001307889">
    <property type="component" value="Chromosome 3"/>
</dbReference>